<dbReference type="PANTHER" id="PTHR30523:SF6">
    <property type="entry name" value="PHOSPHOENOLPYRUVATE CARBOXYLASE"/>
    <property type="match status" value="1"/>
</dbReference>
<dbReference type="EMBL" id="BMGM01000004">
    <property type="protein sequence ID" value="GGE31815.1"/>
    <property type="molecule type" value="Genomic_DNA"/>
</dbReference>
<proteinExistence type="predicted"/>
<comment type="caution">
    <text evidence="3">The sequence shown here is derived from an EMBL/GenBank/DDBJ whole genome shotgun (WGS) entry which is preliminary data.</text>
</comment>
<dbReference type="InterPro" id="IPR015813">
    <property type="entry name" value="Pyrv/PenolPyrv_kinase-like_dom"/>
</dbReference>
<keyword evidence="4" id="KW-1185">Reference proteome</keyword>
<sequence length="835" mass="97443">MQNQERLEKFRQLVKNKYLIYNSLFLNLPNENTSHTGIFIPLLHKLSQEGYAKDAEPKDIIEQFFNNHTDNLDKQEQFDLLFRMIQYIERQVVLFDSVEDAAFTSLKKQKIEEILHPRNTNYEDLIEHFKNFSARVVFTAHPTQFYSNNVQGIMHELRLGIKADSITKIDNTLQQLAFTPFINRKKPTPFDEAQSIIFYLRYVYYDTLGSIYHNIAKRTNLSPDYNPNLLELGFWPGGDRDGNPYVTAQTTMEVASQLRVTIMKCYYNHLKVLMRKLTFSKVEEPLQKLKKKLYKQIFKKKTSLSSQEILKILYKVRKLVVSDYNSLNVDLIDDFIGRVHLFGNHFATLDIRQDSSIHLEIIQSIFKKEFNLNYDELSDEEKLTYLTEKSLQLKPENYADDLVSDTIKNVYQIKEIQQLNGQRGLHRYIISNSESIFDVLHVYALFKYCGYEADDIKIDIVPLFETMEGMDNSEAVMNSLYENSVYKAHLQRRRKEQHIMLGFSDGTKDGGYLKANWEIYRTKERLTSLSRSKDYQVVFFDGRGGPPARGGGKTHQFYAAQGDDIAKEKIQLTIQGQTITSVYGTHEQATYNFEQLLLAGVKAKGRKGWDPAHKNLMNELSDLSYQKYTELKNHDLFISYLEDMTTLKYYGATNIGSRPTKRNKDAKLTLKDLRAIPFVGSWSLIRQNVPGYYGLGTALEKYRDDFSKIEELYQESAFFRSLILNSIMSMKKSYFPLTSYMKNDSVYGEFWKELRREYLLTKELVLKLTGQKKLMDNEELAKRSISMREQIILPLLTIQQYALQKIQENDEDKVTFEKMVVRTLFGNINASRNSA</sequence>
<dbReference type="PANTHER" id="PTHR30523">
    <property type="entry name" value="PHOSPHOENOLPYRUVATE CARBOXYLASE"/>
    <property type="match status" value="1"/>
</dbReference>
<gene>
    <name evidence="3" type="primary">ppc</name>
    <name evidence="3" type="ORF">GCM10010832_10160</name>
</gene>
<dbReference type="Pfam" id="PF00311">
    <property type="entry name" value="PEPcase"/>
    <property type="match status" value="1"/>
</dbReference>
<evidence type="ECO:0000256" key="2">
    <source>
        <dbReference type="ARBA" id="ARBA00022419"/>
    </source>
</evidence>
<evidence type="ECO:0000313" key="3">
    <source>
        <dbReference type="EMBL" id="GGE31815.1"/>
    </source>
</evidence>
<protein>
    <recommendedName>
        <fullName evidence="2">Phosphoenolpyruvate carboxylase</fullName>
    </recommendedName>
</protein>
<dbReference type="InterPro" id="IPR021135">
    <property type="entry name" value="PEP_COase"/>
</dbReference>
<dbReference type="Proteomes" id="UP000599179">
    <property type="component" value="Unassembled WGS sequence"/>
</dbReference>
<reference evidence="4" key="1">
    <citation type="journal article" date="2019" name="Int. J. Syst. Evol. Microbiol.">
        <title>The Global Catalogue of Microorganisms (GCM) 10K type strain sequencing project: providing services to taxonomists for standard genome sequencing and annotation.</title>
        <authorList>
            <consortium name="The Broad Institute Genomics Platform"/>
            <consortium name="The Broad Institute Genome Sequencing Center for Infectious Disease"/>
            <person name="Wu L."/>
            <person name="Ma J."/>
        </authorList>
    </citation>
    <scope>NUCLEOTIDE SEQUENCE [LARGE SCALE GENOMIC DNA]</scope>
    <source>
        <strain evidence="4">CGMCC 1.12931</strain>
    </source>
</reference>
<evidence type="ECO:0000256" key="1">
    <source>
        <dbReference type="ARBA" id="ARBA00003670"/>
    </source>
</evidence>
<evidence type="ECO:0000313" key="4">
    <source>
        <dbReference type="Proteomes" id="UP000599179"/>
    </source>
</evidence>
<dbReference type="PRINTS" id="PR00150">
    <property type="entry name" value="PEPCARBXLASE"/>
</dbReference>
<name>A0ABQ1SGN5_9FLAO</name>
<dbReference type="RefSeq" id="WP_188458022.1">
    <property type="nucleotide sequence ID" value="NZ_BMGM01000004.1"/>
</dbReference>
<dbReference type="SUPFAM" id="SSF51621">
    <property type="entry name" value="Phosphoenolpyruvate/pyruvate domain"/>
    <property type="match status" value="1"/>
</dbReference>
<accession>A0ABQ1SGN5</accession>
<comment type="function">
    <text evidence="1">Forms oxaloacetate, a four-carbon dicarboxylic acid source for the tricarboxylic acid cycle.</text>
</comment>
<organism evidence="3 4">
    <name type="scientific">Psychroflexus planctonicus</name>
    <dbReference type="NCBI Taxonomy" id="1526575"/>
    <lineage>
        <taxon>Bacteria</taxon>
        <taxon>Pseudomonadati</taxon>
        <taxon>Bacteroidota</taxon>
        <taxon>Flavobacteriia</taxon>
        <taxon>Flavobacteriales</taxon>
        <taxon>Flavobacteriaceae</taxon>
        <taxon>Psychroflexus</taxon>
    </lineage>
</organism>